<dbReference type="Gene3D" id="3.30.530.20">
    <property type="match status" value="1"/>
</dbReference>
<organism evidence="3 4">
    <name type="scientific">Egicoccus halophilus</name>
    <dbReference type="NCBI Taxonomy" id="1670830"/>
    <lineage>
        <taxon>Bacteria</taxon>
        <taxon>Bacillati</taxon>
        <taxon>Actinomycetota</taxon>
        <taxon>Nitriliruptoria</taxon>
        <taxon>Egicoccales</taxon>
        <taxon>Egicoccaceae</taxon>
        <taxon>Egicoccus</taxon>
    </lineage>
</organism>
<evidence type="ECO:0008006" key="5">
    <source>
        <dbReference type="Google" id="ProtNLM"/>
    </source>
</evidence>
<dbReference type="OrthoDB" id="9787428at2"/>
<dbReference type="Pfam" id="PF06240">
    <property type="entry name" value="COXG"/>
    <property type="match status" value="1"/>
</dbReference>
<dbReference type="CDD" id="cd05018">
    <property type="entry name" value="CoxG"/>
    <property type="match status" value="1"/>
</dbReference>
<dbReference type="SUPFAM" id="SSF55961">
    <property type="entry name" value="Bet v1-like"/>
    <property type="match status" value="1"/>
</dbReference>
<feature type="transmembrane region" description="Helical" evidence="2">
    <location>
        <begin position="213"/>
        <end position="231"/>
    </location>
</feature>
<comment type="caution">
    <text evidence="3">The sequence shown here is derived from an EMBL/GenBank/DDBJ whole genome shotgun (WGS) entry which is preliminary data.</text>
</comment>
<keyword evidence="2" id="KW-1133">Transmembrane helix</keyword>
<dbReference type="PANTHER" id="PTHR38588:SF1">
    <property type="entry name" value="BLL0334 PROTEIN"/>
    <property type="match status" value="1"/>
</dbReference>
<proteinExistence type="predicted"/>
<gene>
    <name evidence="3" type="ORF">GCM10011354_08230</name>
</gene>
<dbReference type="InterPro" id="IPR023393">
    <property type="entry name" value="START-like_dom_sf"/>
</dbReference>
<accession>A0A8J3ABM6</accession>
<evidence type="ECO:0000256" key="1">
    <source>
        <dbReference type="SAM" id="MobiDB-lite"/>
    </source>
</evidence>
<keyword evidence="4" id="KW-1185">Reference proteome</keyword>
<evidence type="ECO:0000313" key="3">
    <source>
        <dbReference type="EMBL" id="GGI04262.1"/>
    </source>
</evidence>
<dbReference type="Proteomes" id="UP000650511">
    <property type="component" value="Unassembled WGS sequence"/>
</dbReference>
<keyword evidence="2" id="KW-0812">Transmembrane</keyword>
<name>A0A8J3ABM6_9ACTN</name>
<dbReference type="AlphaFoldDB" id="A0A8J3ABM6"/>
<reference evidence="3" key="1">
    <citation type="journal article" date="2014" name="Int. J. Syst. Evol. Microbiol.">
        <title>Complete genome sequence of Corynebacterium casei LMG S-19264T (=DSM 44701T), isolated from a smear-ripened cheese.</title>
        <authorList>
            <consortium name="US DOE Joint Genome Institute (JGI-PGF)"/>
            <person name="Walter F."/>
            <person name="Albersmeier A."/>
            <person name="Kalinowski J."/>
            <person name="Ruckert C."/>
        </authorList>
    </citation>
    <scope>NUCLEOTIDE SEQUENCE</scope>
    <source>
        <strain evidence="3">CGMCC 1.14988</strain>
    </source>
</reference>
<feature type="region of interest" description="Disordered" evidence="1">
    <location>
        <begin position="148"/>
        <end position="192"/>
    </location>
</feature>
<dbReference type="EMBL" id="BMHA01000002">
    <property type="protein sequence ID" value="GGI04262.1"/>
    <property type="molecule type" value="Genomic_DNA"/>
</dbReference>
<dbReference type="InterPro" id="IPR010419">
    <property type="entry name" value="CO_DH_gsu"/>
</dbReference>
<evidence type="ECO:0000313" key="4">
    <source>
        <dbReference type="Proteomes" id="UP000650511"/>
    </source>
</evidence>
<reference evidence="3" key="2">
    <citation type="submission" date="2020-09" db="EMBL/GenBank/DDBJ databases">
        <authorList>
            <person name="Sun Q."/>
            <person name="Zhou Y."/>
        </authorList>
    </citation>
    <scope>NUCLEOTIDE SEQUENCE</scope>
    <source>
        <strain evidence="3">CGMCC 1.14988</strain>
    </source>
</reference>
<dbReference type="RefSeq" id="WP_130650708.1">
    <property type="nucleotide sequence ID" value="NZ_BMHA01000002.1"/>
</dbReference>
<protein>
    <recommendedName>
        <fullName evidence="5">Carbon monoxide dehydrogenase</fullName>
    </recommendedName>
</protein>
<sequence>MKVTGSYTLAAPRQQVWDALQDPAVLARTIPGCEALEVTGDDEYAATITAGVASVKGTYQGQVQLRDKQTPSSYRLHAQGAGAPGTIRAEAQIALDETDDGATRITYDADAVVGGMIGGVGQRMIVGVAKKTAGEFFAAVERDLQGGPAAAAPEPVAGETTAATATAPASTAPASTAPASPAAGSPASGSPAVGQVFGGPPAATAAPGRFGELLAAVGLGALIALAGVLVGRRLRP</sequence>
<evidence type="ECO:0000256" key="2">
    <source>
        <dbReference type="SAM" id="Phobius"/>
    </source>
</evidence>
<dbReference type="PANTHER" id="PTHR38588">
    <property type="entry name" value="BLL0334 PROTEIN"/>
    <property type="match status" value="1"/>
</dbReference>
<keyword evidence="2" id="KW-0472">Membrane</keyword>